<feature type="compositionally biased region" description="Acidic residues" evidence="1">
    <location>
        <begin position="106"/>
        <end position="115"/>
    </location>
</feature>
<proteinExistence type="predicted"/>
<keyword evidence="3" id="KW-1185">Reference proteome</keyword>
<evidence type="ECO:0000313" key="3">
    <source>
        <dbReference type="Proteomes" id="UP001341840"/>
    </source>
</evidence>
<reference evidence="2 3" key="1">
    <citation type="journal article" date="2023" name="Plants (Basel)">
        <title>Bridging the Gap: Combining Genomics and Transcriptomics Approaches to Understand Stylosanthes scabra, an Orphan Legume from the Brazilian Caatinga.</title>
        <authorList>
            <person name="Ferreira-Neto J.R.C."/>
            <person name="da Silva M.D."/>
            <person name="Binneck E."/>
            <person name="de Melo N.F."/>
            <person name="da Silva R.H."/>
            <person name="de Melo A.L.T.M."/>
            <person name="Pandolfi V."/>
            <person name="Bustamante F.O."/>
            <person name="Brasileiro-Vidal A.C."/>
            <person name="Benko-Iseppon A.M."/>
        </authorList>
    </citation>
    <scope>NUCLEOTIDE SEQUENCE [LARGE SCALE GENOMIC DNA]</scope>
    <source>
        <tissue evidence="2">Leaves</tissue>
    </source>
</reference>
<evidence type="ECO:0000313" key="2">
    <source>
        <dbReference type="EMBL" id="MED6205270.1"/>
    </source>
</evidence>
<feature type="region of interest" description="Disordered" evidence="1">
    <location>
        <begin position="65"/>
        <end position="188"/>
    </location>
</feature>
<dbReference type="EMBL" id="JASCZI010241701">
    <property type="protein sequence ID" value="MED6205270.1"/>
    <property type="molecule type" value="Genomic_DNA"/>
</dbReference>
<name>A0ABU6Y4H2_9FABA</name>
<feature type="compositionally biased region" description="Acidic residues" evidence="1">
    <location>
        <begin position="134"/>
        <end position="188"/>
    </location>
</feature>
<accession>A0ABU6Y4H2</accession>
<sequence length="188" mass="21208">MHMHSSYVYESGTHRPRISAYKRPPLSFLFPQILLSSLPSPIQMAPRKVYPPPSRFSRRLATLRAHQARDEAGPENAAPHNNGVVDISNNSDSEQVPEYVPGEGAGIEEEDEDIPEYVPGAEQLGEGEYKVPGEPEEEPEDDPEEDPEENPEDDPEEEPQEEQPDAMEQEEENHGEEQEDEDQEMTFG</sequence>
<dbReference type="Proteomes" id="UP001341840">
    <property type="component" value="Unassembled WGS sequence"/>
</dbReference>
<evidence type="ECO:0000256" key="1">
    <source>
        <dbReference type="SAM" id="MobiDB-lite"/>
    </source>
</evidence>
<gene>
    <name evidence="2" type="ORF">PIB30_016253</name>
</gene>
<protein>
    <submittedName>
        <fullName evidence="2">Uncharacterized protein</fullName>
    </submittedName>
</protein>
<comment type="caution">
    <text evidence="2">The sequence shown here is derived from an EMBL/GenBank/DDBJ whole genome shotgun (WGS) entry which is preliminary data.</text>
</comment>
<organism evidence="2 3">
    <name type="scientific">Stylosanthes scabra</name>
    <dbReference type="NCBI Taxonomy" id="79078"/>
    <lineage>
        <taxon>Eukaryota</taxon>
        <taxon>Viridiplantae</taxon>
        <taxon>Streptophyta</taxon>
        <taxon>Embryophyta</taxon>
        <taxon>Tracheophyta</taxon>
        <taxon>Spermatophyta</taxon>
        <taxon>Magnoliopsida</taxon>
        <taxon>eudicotyledons</taxon>
        <taxon>Gunneridae</taxon>
        <taxon>Pentapetalae</taxon>
        <taxon>rosids</taxon>
        <taxon>fabids</taxon>
        <taxon>Fabales</taxon>
        <taxon>Fabaceae</taxon>
        <taxon>Papilionoideae</taxon>
        <taxon>50 kb inversion clade</taxon>
        <taxon>dalbergioids sensu lato</taxon>
        <taxon>Dalbergieae</taxon>
        <taxon>Pterocarpus clade</taxon>
        <taxon>Stylosanthes</taxon>
    </lineage>
</organism>